<gene>
    <name evidence="4" type="primary">rsmD</name>
    <name evidence="4" type="ORF">SMD31_15955</name>
</gene>
<dbReference type="InterPro" id="IPR029063">
    <property type="entry name" value="SAM-dependent_MTases_sf"/>
</dbReference>
<proteinExistence type="predicted"/>
<dbReference type="InterPro" id="IPR004398">
    <property type="entry name" value="RNA_MeTrfase_RsmD"/>
</dbReference>
<keyword evidence="1 4" id="KW-0489">Methyltransferase</keyword>
<dbReference type="RefSeq" id="WP_320501908.1">
    <property type="nucleotide sequence ID" value="NZ_JAXCLX010000003.1"/>
</dbReference>
<accession>A0ABU5E1F6</accession>
<reference evidence="4 5" key="1">
    <citation type="journal article" date="2013" name="Antonie Van Leeuwenhoek">
        <title>Dongia rigui sp. nov., isolated from freshwater of a large wetland in Korea.</title>
        <authorList>
            <person name="Baik K.S."/>
            <person name="Hwang Y.M."/>
            <person name="Choi J.S."/>
            <person name="Kwon J."/>
            <person name="Seong C.N."/>
        </authorList>
    </citation>
    <scope>NUCLEOTIDE SEQUENCE [LARGE SCALE GENOMIC DNA]</scope>
    <source>
        <strain evidence="4 5">04SU4-P</strain>
    </source>
</reference>
<dbReference type="PANTHER" id="PTHR43542:SF1">
    <property type="entry name" value="METHYLTRANSFERASE"/>
    <property type="match status" value="1"/>
</dbReference>
<evidence type="ECO:0000256" key="3">
    <source>
        <dbReference type="SAM" id="MobiDB-lite"/>
    </source>
</evidence>
<comment type="caution">
    <text evidence="4">The sequence shown here is derived from an EMBL/GenBank/DDBJ whole genome shotgun (WGS) entry which is preliminary data.</text>
</comment>
<protein>
    <submittedName>
        <fullName evidence="4">16S rRNA (Guanine(966)-N(2))-methyltransferase RsmD</fullName>
        <ecNumber evidence="4">2.1.1.171</ecNumber>
    </submittedName>
</protein>
<dbReference type="PROSITE" id="PS00092">
    <property type="entry name" value="N6_MTASE"/>
    <property type="match status" value="1"/>
</dbReference>
<dbReference type="InterPro" id="IPR002052">
    <property type="entry name" value="DNA_methylase_N6_adenine_CS"/>
</dbReference>
<dbReference type="PIRSF" id="PIRSF004553">
    <property type="entry name" value="CHP00095"/>
    <property type="match status" value="1"/>
</dbReference>
<dbReference type="Proteomes" id="UP001271769">
    <property type="component" value="Unassembled WGS sequence"/>
</dbReference>
<dbReference type="PANTHER" id="PTHR43542">
    <property type="entry name" value="METHYLTRANSFERASE"/>
    <property type="match status" value="1"/>
</dbReference>
<dbReference type="Gene3D" id="3.40.50.150">
    <property type="entry name" value="Vaccinia Virus protein VP39"/>
    <property type="match status" value="1"/>
</dbReference>
<feature type="region of interest" description="Disordered" evidence="3">
    <location>
        <begin position="1"/>
        <end position="23"/>
    </location>
</feature>
<dbReference type="EMBL" id="JAXCLX010000003">
    <property type="protein sequence ID" value="MDY0873434.1"/>
    <property type="molecule type" value="Genomic_DNA"/>
</dbReference>
<keyword evidence="2 4" id="KW-0808">Transferase</keyword>
<evidence type="ECO:0000256" key="2">
    <source>
        <dbReference type="ARBA" id="ARBA00022679"/>
    </source>
</evidence>
<dbReference type="GO" id="GO:0052913">
    <property type="term" value="F:16S rRNA (guanine(966)-N(2))-methyltransferase activity"/>
    <property type="evidence" value="ECO:0007669"/>
    <property type="project" value="UniProtKB-EC"/>
</dbReference>
<organism evidence="4 5">
    <name type="scientific">Dongia rigui</name>
    <dbReference type="NCBI Taxonomy" id="940149"/>
    <lineage>
        <taxon>Bacteria</taxon>
        <taxon>Pseudomonadati</taxon>
        <taxon>Pseudomonadota</taxon>
        <taxon>Alphaproteobacteria</taxon>
        <taxon>Rhodospirillales</taxon>
        <taxon>Dongiaceae</taxon>
        <taxon>Dongia</taxon>
    </lineage>
</organism>
<dbReference type="CDD" id="cd02440">
    <property type="entry name" value="AdoMet_MTases"/>
    <property type="match status" value="1"/>
</dbReference>
<dbReference type="NCBIfam" id="TIGR00095">
    <property type="entry name" value="16S rRNA (guanine(966)-N(2))-methyltransferase RsmD"/>
    <property type="match status" value="1"/>
</dbReference>
<evidence type="ECO:0000256" key="1">
    <source>
        <dbReference type="ARBA" id="ARBA00022603"/>
    </source>
</evidence>
<keyword evidence="5" id="KW-1185">Reference proteome</keyword>
<evidence type="ECO:0000313" key="5">
    <source>
        <dbReference type="Proteomes" id="UP001271769"/>
    </source>
</evidence>
<dbReference type="Pfam" id="PF03602">
    <property type="entry name" value="Cons_hypoth95"/>
    <property type="match status" value="1"/>
</dbReference>
<dbReference type="EC" id="2.1.1.171" evidence="4"/>
<sequence length="187" mass="20150">MRVDSGSHRGTKLAVPEGKDVRPTSDRARQAIFNILAHGHDAIADARVLDVFAGSGALGLEALSRGAQSLAAFEQDRLAADCIKRNAVACHESERTVIILGDATRPPEAHRHPRFSPADLVFLDPPYGQDLIIPALTALDARGWIAGNALVVAEMAERDRFAPPAGFVAVDERRYGKAHIVMLRKSS</sequence>
<name>A0ABU5E1F6_9PROT</name>
<dbReference type="SUPFAM" id="SSF53335">
    <property type="entry name" value="S-adenosyl-L-methionine-dependent methyltransferases"/>
    <property type="match status" value="1"/>
</dbReference>
<evidence type="ECO:0000313" key="4">
    <source>
        <dbReference type="EMBL" id="MDY0873434.1"/>
    </source>
</evidence>